<dbReference type="Proteomes" id="UP000588112">
    <property type="component" value="Unassembled WGS sequence"/>
</dbReference>
<comment type="caution">
    <text evidence="2">The sequence shown here is derived from an EMBL/GenBank/DDBJ whole genome shotgun (WGS) entry which is preliminary data.</text>
</comment>
<sequence>MTHRRVKNRRLAAVGYVWAFAALTASPGARAHYDRRKHQGDRHATALRHLYNRFLGCLSTA</sequence>
<keyword evidence="3" id="KW-1185">Reference proteome</keyword>
<evidence type="ECO:0000256" key="1">
    <source>
        <dbReference type="SAM" id="SignalP"/>
    </source>
</evidence>
<evidence type="ECO:0000313" key="3">
    <source>
        <dbReference type="Proteomes" id="UP000588112"/>
    </source>
</evidence>
<dbReference type="EMBL" id="JACHBR010000001">
    <property type="protein sequence ID" value="MBB5625789.1"/>
    <property type="molecule type" value="Genomic_DNA"/>
</dbReference>
<accession>A0A7W8Z1M8</accession>
<protein>
    <recommendedName>
        <fullName evidence="4">Transposase</fullName>
    </recommendedName>
</protein>
<feature type="chain" id="PRO_5039386518" description="Transposase" evidence="1">
    <location>
        <begin position="32"/>
        <end position="61"/>
    </location>
</feature>
<evidence type="ECO:0000313" key="2">
    <source>
        <dbReference type="EMBL" id="MBB5625789.1"/>
    </source>
</evidence>
<gene>
    <name evidence="2" type="ORF">BJ981_001488</name>
</gene>
<feature type="signal peptide" evidence="1">
    <location>
        <begin position="1"/>
        <end position="31"/>
    </location>
</feature>
<evidence type="ECO:0008006" key="4">
    <source>
        <dbReference type="Google" id="ProtNLM"/>
    </source>
</evidence>
<keyword evidence="1" id="KW-0732">Signal</keyword>
<proteinExistence type="predicted"/>
<reference evidence="2 3" key="1">
    <citation type="submission" date="2020-08" db="EMBL/GenBank/DDBJ databases">
        <title>Sequencing the genomes of 1000 actinobacteria strains.</title>
        <authorList>
            <person name="Klenk H.-P."/>
        </authorList>
    </citation>
    <scope>NUCLEOTIDE SEQUENCE [LARGE SCALE GENOMIC DNA]</scope>
    <source>
        <strain evidence="2 3">DSM 45790</strain>
    </source>
</reference>
<dbReference type="AlphaFoldDB" id="A0A7W8Z1M8"/>
<name>A0A7W8Z1M8_9ACTN</name>
<organism evidence="2 3">
    <name type="scientific">Sphaerisporangium krabiense</name>
    <dbReference type="NCBI Taxonomy" id="763782"/>
    <lineage>
        <taxon>Bacteria</taxon>
        <taxon>Bacillati</taxon>
        <taxon>Actinomycetota</taxon>
        <taxon>Actinomycetes</taxon>
        <taxon>Streptosporangiales</taxon>
        <taxon>Streptosporangiaceae</taxon>
        <taxon>Sphaerisporangium</taxon>
    </lineage>
</organism>